<dbReference type="Proteomes" id="UP000183507">
    <property type="component" value="Unassembled WGS sequence"/>
</dbReference>
<keyword evidence="2" id="KW-0472">Membrane</keyword>
<feature type="domain" description="BD-FAE-like" evidence="3">
    <location>
        <begin position="84"/>
        <end position="280"/>
    </location>
</feature>
<evidence type="ECO:0000313" key="5">
    <source>
        <dbReference type="Proteomes" id="UP000183507"/>
    </source>
</evidence>
<dbReference type="SUPFAM" id="SSF53474">
    <property type="entry name" value="alpha/beta-Hydrolases"/>
    <property type="match status" value="1"/>
</dbReference>
<evidence type="ECO:0000259" key="3">
    <source>
        <dbReference type="Pfam" id="PF20434"/>
    </source>
</evidence>
<dbReference type="PANTHER" id="PTHR48081">
    <property type="entry name" value="AB HYDROLASE SUPERFAMILY PROTEIN C4A8.06C"/>
    <property type="match status" value="1"/>
</dbReference>
<dbReference type="PANTHER" id="PTHR48081:SF6">
    <property type="entry name" value="PEPTIDASE S9 PROLYL OLIGOPEPTIDASE CATALYTIC DOMAIN-CONTAINING PROTEIN"/>
    <property type="match status" value="1"/>
</dbReference>
<keyword evidence="2" id="KW-1133">Transmembrane helix</keyword>
<organism evidence="4 5">
    <name type="scientific">Bacillus wiedmannii</name>
    <dbReference type="NCBI Taxonomy" id="1890302"/>
    <lineage>
        <taxon>Bacteria</taxon>
        <taxon>Bacillati</taxon>
        <taxon>Bacillota</taxon>
        <taxon>Bacilli</taxon>
        <taxon>Bacillales</taxon>
        <taxon>Bacillaceae</taxon>
        <taxon>Bacillus</taxon>
        <taxon>Bacillus cereus group</taxon>
    </lineage>
</organism>
<dbReference type="EMBL" id="FMZR01000006">
    <property type="protein sequence ID" value="SDD46754.1"/>
    <property type="molecule type" value="Genomic_DNA"/>
</dbReference>
<protein>
    <submittedName>
        <fullName evidence="4">Acetyl esterase/lipase</fullName>
    </submittedName>
</protein>
<sequence>MKIKQPNPKRVWKKRMFIFLLIVFGLIITGVSYWNLSPTPKAFLIKKAFEGGMFVQSDNFKNTLKETKIVKDINYNSKFPDGTLDIIYPKNHSEKTPVIFWVHGGGFVGGDKSDITGYAVELAARGYIVININYALAPKMKYPTPVRQLGEAYVYIQENAKKYNVQLNHVYFAGDSAGAQISGQFVNIQTSPDYARLTKMDPIVEPSTIKGTLLLCGPYDMPALAKMETTKEVQNFMRTTGWAYFGKKDFETLPEIEIASIFKHITKDYPPTFITDGNTASFEEQAKALTSALQNKGVPVDTLFFDKNIYGELAHEFQFKMNTPAGQEVFNKALEFLSENK</sequence>
<dbReference type="InterPro" id="IPR049492">
    <property type="entry name" value="BD-FAE-like_dom"/>
</dbReference>
<dbReference type="Gene3D" id="3.40.50.1820">
    <property type="entry name" value="alpha/beta hydrolase"/>
    <property type="match status" value="1"/>
</dbReference>
<dbReference type="InterPro" id="IPR050300">
    <property type="entry name" value="GDXG_lipolytic_enzyme"/>
</dbReference>
<feature type="transmembrane region" description="Helical" evidence="2">
    <location>
        <begin position="16"/>
        <end position="36"/>
    </location>
</feature>
<gene>
    <name evidence="4" type="ORF">SAMN04487767_106158</name>
</gene>
<dbReference type="InterPro" id="IPR029058">
    <property type="entry name" value="AB_hydrolase_fold"/>
</dbReference>
<dbReference type="Pfam" id="PF20434">
    <property type="entry name" value="BD-FAE"/>
    <property type="match status" value="1"/>
</dbReference>
<dbReference type="RefSeq" id="WP_074651235.1">
    <property type="nucleotide sequence ID" value="NZ_FMZR01000006.1"/>
</dbReference>
<proteinExistence type="predicted"/>
<dbReference type="GO" id="GO:0016787">
    <property type="term" value="F:hydrolase activity"/>
    <property type="evidence" value="ECO:0007669"/>
    <property type="project" value="UniProtKB-KW"/>
</dbReference>
<evidence type="ECO:0000256" key="2">
    <source>
        <dbReference type="SAM" id="Phobius"/>
    </source>
</evidence>
<dbReference type="AlphaFoldDB" id="A0A1G6UZR7"/>
<reference evidence="5" key="1">
    <citation type="submission" date="2016-10" db="EMBL/GenBank/DDBJ databases">
        <authorList>
            <person name="Varghese N."/>
        </authorList>
    </citation>
    <scope>NUCLEOTIDE SEQUENCE [LARGE SCALE GENOMIC DNA]</scope>
    <source>
        <strain evidence="5">KPR-7A</strain>
    </source>
</reference>
<evidence type="ECO:0000256" key="1">
    <source>
        <dbReference type="ARBA" id="ARBA00022801"/>
    </source>
</evidence>
<keyword evidence="1" id="KW-0378">Hydrolase</keyword>
<accession>A0A1G6UZR7</accession>
<evidence type="ECO:0000313" key="4">
    <source>
        <dbReference type="EMBL" id="SDD46754.1"/>
    </source>
</evidence>
<name>A0A1G6UZR7_9BACI</name>
<keyword evidence="2" id="KW-0812">Transmembrane</keyword>